<comment type="similarity">
    <text evidence="1">Belongs to the iron/ascorbate-dependent oxidoreductase family.</text>
</comment>
<protein>
    <recommendedName>
        <fullName evidence="5">Isopenicillin N synthase-like Fe(2+) 2OG dioxygenase domain-containing protein</fullName>
    </recommendedName>
</protein>
<dbReference type="OMA" id="CIVAQVG"/>
<dbReference type="EnsemblPlants" id="Pp3c17_23530V3.1">
    <property type="protein sequence ID" value="Pp3c17_23530V3.1"/>
    <property type="gene ID" value="Pp3c17_23530"/>
</dbReference>
<reference evidence="7" key="3">
    <citation type="submission" date="2020-12" db="UniProtKB">
        <authorList>
            <consortium name="EnsemblPlants"/>
        </authorList>
    </citation>
    <scope>IDENTIFICATION</scope>
</reference>
<evidence type="ECO:0000256" key="3">
    <source>
        <dbReference type="ARBA" id="ARBA00023002"/>
    </source>
</evidence>
<dbReference type="PANTHER" id="PTHR10209">
    <property type="entry name" value="OXIDOREDUCTASE, 2OG-FE II OXYGENASE FAMILY PROTEIN"/>
    <property type="match status" value="1"/>
</dbReference>
<dbReference type="GO" id="GO:0016491">
    <property type="term" value="F:oxidoreductase activity"/>
    <property type="evidence" value="ECO:0007669"/>
    <property type="project" value="UniProtKB-KW"/>
</dbReference>
<evidence type="ECO:0000256" key="4">
    <source>
        <dbReference type="ARBA" id="ARBA00023004"/>
    </source>
</evidence>
<proteinExistence type="inferred from homology"/>
<reference evidence="6 8" key="1">
    <citation type="journal article" date="2008" name="Science">
        <title>The Physcomitrella genome reveals evolutionary insights into the conquest of land by plants.</title>
        <authorList>
            <person name="Rensing S."/>
            <person name="Lang D."/>
            <person name="Zimmer A."/>
            <person name="Terry A."/>
            <person name="Salamov A."/>
            <person name="Shapiro H."/>
            <person name="Nishiyama T."/>
            <person name="Perroud P.-F."/>
            <person name="Lindquist E."/>
            <person name="Kamisugi Y."/>
            <person name="Tanahashi T."/>
            <person name="Sakakibara K."/>
            <person name="Fujita T."/>
            <person name="Oishi K."/>
            <person name="Shin-I T."/>
            <person name="Kuroki Y."/>
            <person name="Toyoda A."/>
            <person name="Suzuki Y."/>
            <person name="Hashimoto A."/>
            <person name="Yamaguchi K."/>
            <person name="Sugano A."/>
            <person name="Kohara Y."/>
            <person name="Fujiyama A."/>
            <person name="Anterola A."/>
            <person name="Aoki S."/>
            <person name="Ashton N."/>
            <person name="Barbazuk W.B."/>
            <person name="Barker E."/>
            <person name="Bennetzen J."/>
            <person name="Bezanilla M."/>
            <person name="Blankenship R."/>
            <person name="Cho S.H."/>
            <person name="Dutcher S."/>
            <person name="Estelle M."/>
            <person name="Fawcett J.A."/>
            <person name="Gundlach H."/>
            <person name="Hanada K."/>
            <person name="Heyl A."/>
            <person name="Hicks K.A."/>
            <person name="Hugh J."/>
            <person name="Lohr M."/>
            <person name="Mayer K."/>
            <person name="Melkozernov A."/>
            <person name="Murata T."/>
            <person name="Nelson D."/>
            <person name="Pils B."/>
            <person name="Prigge M."/>
            <person name="Reiss B."/>
            <person name="Renner T."/>
            <person name="Rombauts S."/>
            <person name="Rushton P."/>
            <person name="Sanderfoot A."/>
            <person name="Schween G."/>
            <person name="Shiu S.-H."/>
            <person name="Stueber K."/>
            <person name="Theodoulou F.L."/>
            <person name="Tu H."/>
            <person name="Van de Peer Y."/>
            <person name="Verrier P.J."/>
            <person name="Waters E."/>
            <person name="Wood A."/>
            <person name="Yang L."/>
            <person name="Cove D."/>
            <person name="Cuming A."/>
            <person name="Hasebe M."/>
            <person name="Lucas S."/>
            <person name="Mishler D.B."/>
            <person name="Reski R."/>
            <person name="Grigoriev I."/>
            <person name="Quatrano R.S."/>
            <person name="Boore J.L."/>
        </authorList>
    </citation>
    <scope>NUCLEOTIDE SEQUENCE [LARGE SCALE GENOMIC DNA]</scope>
    <source>
        <strain evidence="7 8">cv. Gransden 2004</strain>
    </source>
</reference>
<name>A0A2K1J579_PHYPA</name>
<dbReference type="InterPro" id="IPR044861">
    <property type="entry name" value="IPNS-like_FE2OG_OXY"/>
</dbReference>
<accession>A0A2K1J579</accession>
<dbReference type="Proteomes" id="UP000006727">
    <property type="component" value="Chromosome 17"/>
</dbReference>
<sequence length="361" mass="40353">MELPVIELEPFLKWRIAQSCKSELPTSFQCNFCNGHLENGDVGKEDGGLDESDSLLRESCARVAACLRETGALVIRDPRCSTDDNDRFLDMLERYFGQTSDLKRKEERPELHYQIMPENARPVMPTGPDRKWRYMWRIGPRPAETRFQELNANPVIPEGFPEWVDVMDGWGHKMIAAVEVVAEMAALGFGLSRTAFTSLMKQGPHLLAPTGSDLSKYADLGNVFAGYHYDLNFLTIHGRSRFPGLFIWLKDGRKVPVRVPEGCLLLQVGKQLEWLTGGECAAGMHEVVSDGTMKAVEASKKAGRSLWRVSSTMFAHIASDAILKPLGHFVDAPASTNYCPIYAGEYVEVELSAINLKNSKR</sequence>
<dbReference type="InParanoid" id="A0A2K1J579"/>
<keyword evidence="8" id="KW-1185">Reference proteome</keyword>
<feature type="domain" description="Isopenicillin N synthase-like Fe(2+) 2OG dioxygenase" evidence="5">
    <location>
        <begin position="225"/>
        <end position="316"/>
    </location>
</feature>
<keyword evidence="3" id="KW-0560">Oxidoreductase</keyword>
<dbReference type="Gene3D" id="2.60.120.330">
    <property type="entry name" value="B-lactam Antibiotic, Isopenicillin N Synthase, Chain"/>
    <property type="match status" value="1"/>
</dbReference>
<organism evidence="6">
    <name type="scientific">Physcomitrium patens</name>
    <name type="common">Spreading-leaved earth moss</name>
    <name type="synonym">Physcomitrella patens</name>
    <dbReference type="NCBI Taxonomy" id="3218"/>
    <lineage>
        <taxon>Eukaryota</taxon>
        <taxon>Viridiplantae</taxon>
        <taxon>Streptophyta</taxon>
        <taxon>Embryophyta</taxon>
        <taxon>Bryophyta</taxon>
        <taxon>Bryophytina</taxon>
        <taxon>Bryopsida</taxon>
        <taxon>Funariidae</taxon>
        <taxon>Funariales</taxon>
        <taxon>Funariaceae</taxon>
        <taxon>Physcomitrium</taxon>
    </lineage>
</organism>
<dbReference type="FunCoup" id="A0A2K1J579">
    <property type="interactions" value="1159"/>
</dbReference>
<dbReference type="GO" id="GO:0046872">
    <property type="term" value="F:metal ion binding"/>
    <property type="evidence" value="ECO:0007669"/>
    <property type="project" value="UniProtKB-KW"/>
</dbReference>
<dbReference type="PANTHER" id="PTHR10209:SF874">
    <property type="entry name" value="2-OXOGLUTARATE (2OG) AND FE(II)-DEPENDENT OXYGENASE SUPERFAMILY PROTEIN"/>
    <property type="match status" value="1"/>
</dbReference>
<evidence type="ECO:0000256" key="2">
    <source>
        <dbReference type="ARBA" id="ARBA00022723"/>
    </source>
</evidence>
<gene>
    <name evidence="6" type="ORF">PHYPA_022540</name>
</gene>
<reference evidence="6 8" key="2">
    <citation type="journal article" date="2018" name="Plant J.">
        <title>The Physcomitrella patens chromosome-scale assembly reveals moss genome structure and evolution.</title>
        <authorList>
            <person name="Lang D."/>
            <person name="Ullrich K.K."/>
            <person name="Murat F."/>
            <person name="Fuchs J."/>
            <person name="Jenkins J."/>
            <person name="Haas F.B."/>
            <person name="Piednoel M."/>
            <person name="Gundlach H."/>
            <person name="Van Bel M."/>
            <person name="Meyberg R."/>
            <person name="Vives C."/>
            <person name="Morata J."/>
            <person name="Symeonidi A."/>
            <person name="Hiss M."/>
            <person name="Muchero W."/>
            <person name="Kamisugi Y."/>
            <person name="Saleh O."/>
            <person name="Blanc G."/>
            <person name="Decker E.L."/>
            <person name="van Gessel N."/>
            <person name="Grimwood J."/>
            <person name="Hayes R.D."/>
            <person name="Graham S.W."/>
            <person name="Gunter L.E."/>
            <person name="McDaniel S.F."/>
            <person name="Hoernstein S.N.W."/>
            <person name="Larsson A."/>
            <person name="Li F.W."/>
            <person name="Perroud P.F."/>
            <person name="Phillips J."/>
            <person name="Ranjan P."/>
            <person name="Rokshar D.S."/>
            <person name="Rothfels C.J."/>
            <person name="Schneider L."/>
            <person name="Shu S."/>
            <person name="Stevenson D.W."/>
            <person name="Thummler F."/>
            <person name="Tillich M."/>
            <person name="Villarreal Aguilar J.C."/>
            <person name="Widiez T."/>
            <person name="Wong G.K."/>
            <person name="Wymore A."/>
            <person name="Zhang Y."/>
            <person name="Zimmer A.D."/>
            <person name="Quatrano R.S."/>
            <person name="Mayer K.F.X."/>
            <person name="Goodstein D."/>
            <person name="Casacuberta J.M."/>
            <person name="Vandepoele K."/>
            <person name="Reski R."/>
            <person name="Cuming A.C."/>
            <person name="Tuskan G.A."/>
            <person name="Maumus F."/>
            <person name="Salse J."/>
            <person name="Schmutz J."/>
            <person name="Rensing S.A."/>
        </authorList>
    </citation>
    <scope>NUCLEOTIDE SEQUENCE [LARGE SCALE GENOMIC DNA]</scope>
    <source>
        <strain evidence="7 8">cv. Gransden 2004</strain>
    </source>
</reference>
<dbReference type="SUPFAM" id="SSF51197">
    <property type="entry name" value="Clavaminate synthase-like"/>
    <property type="match status" value="1"/>
</dbReference>
<dbReference type="InterPro" id="IPR027443">
    <property type="entry name" value="IPNS-like_sf"/>
</dbReference>
<dbReference type="EMBL" id="ABEU02000017">
    <property type="protein sequence ID" value="PNR36689.1"/>
    <property type="molecule type" value="Genomic_DNA"/>
</dbReference>
<dbReference type="Pfam" id="PF03171">
    <property type="entry name" value="2OG-FeII_Oxy"/>
    <property type="match status" value="1"/>
</dbReference>
<dbReference type="PaxDb" id="3218-PP1S68_237V6.1"/>
<dbReference type="AlphaFoldDB" id="A0A2K1J579"/>
<dbReference type="Gramene" id="Pp3c17_23530V3.2">
    <property type="protein sequence ID" value="Pp3c17_23530V3.2"/>
    <property type="gene ID" value="Pp3c17_23530"/>
</dbReference>
<evidence type="ECO:0000256" key="1">
    <source>
        <dbReference type="ARBA" id="ARBA00008056"/>
    </source>
</evidence>
<dbReference type="STRING" id="3218.A0A2K1J579"/>
<evidence type="ECO:0000313" key="8">
    <source>
        <dbReference type="Proteomes" id="UP000006727"/>
    </source>
</evidence>
<keyword evidence="2" id="KW-0479">Metal-binding</keyword>
<dbReference type="Gramene" id="Pp3c17_23530V3.1">
    <property type="protein sequence ID" value="Pp3c17_23530V3.1"/>
    <property type="gene ID" value="Pp3c17_23530"/>
</dbReference>
<evidence type="ECO:0000313" key="7">
    <source>
        <dbReference type="EnsemblPlants" id="Pp3c17_23530V3.1"/>
    </source>
</evidence>
<evidence type="ECO:0000259" key="5">
    <source>
        <dbReference type="Pfam" id="PF03171"/>
    </source>
</evidence>
<dbReference type="EnsemblPlants" id="Pp3c17_23530V3.2">
    <property type="protein sequence ID" value="Pp3c17_23530V3.2"/>
    <property type="gene ID" value="Pp3c17_23530"/>
</dbReference>
<keyword evidence="4" id="KW-0408">Iron</keyword>
<evidence type="ECO:0000313" key="6">
    <source>
        <dbReference type="EMBL" id="PNR36689.1"/>
    </source>
</evidence>